<keyword evidence="2" id="KW-0812">Transmembrane</keyword>
<evidence type="ECO:0000313" key="3">
    <source>
        <dbReference type="EMBL" id="GIG23274.1"/>
    </source>
</evidence>
<organism evidence="3 4">
    <name type="scientific">Cellulomonas chitinilytica</name>
    <dbReference type="NCBI Taxonomy" id="398759"/>
    <lineage>
        <taxon>Bacteria</taxon>
        <taxon>Bacillati</taxon>
        <taxon>Actinomycetota</taxon>
        <taxon>Actinomycetes</taxon>
        <taxon>Micrococcales</taxon>
        <taxon>Cellulomonadaceae</taxon>
        <taxon>Cellulomonas</taxon>
    </lineage>
</organism>
<evidence type="ECO:0000256" key="2">
    <source>
        <dbReference type="SAM" id="Phobius"/>
    </source>
</evidence>
<evidence type="ECO:0000256" key="1">
    <source>
        <dbReference type="SAM" id="MobiDB-lite"/>
    </source>
</evidence>
<dbReference type="EMBL" id="BONK01000017">
    <property type="protein sequence ID" value="GIG23274.1"/>
    <property type="molecule type" value="Genomic_DNA"/>
</dbReference>
<reference evidence="3" key="1">
    <citation type="submission" date="2021-01" db="EMBL/GenBank/DDBJ databases">
        <title>Whole genome shotgun sequence of Cellulomonas chitinilytica NBRC 110799.</title>
        <authorList>
            <person name="Komaki H."/>
            <person name="Tamura T."/>
        </authorList>
    </citation>
    <scope>NUCLEOTIDE SEQUENCE</scope>
    <source>
        <strain evidence="3">NBRC 110799</strain>
    </source>
</reference>
<gene>
    <name evidence="3" type="ORF">Cch01nite_39980</name>
</gene>
<keyword evidence="2" id="KW-0472">Membrane</keyword>
<accession>A0A919U4L7</accession>
<dbReference type="AlphaFoldDB" id="A0A919U4L7"/>
<proteinExistence type="predicted"/>
<comment type="caution">
    <text evidence="3">The sequence shown here is derived from an EMBL/GenBank/DDBJ whole genome shotgun (WGS) entry which is preliminary data.</text>
</comment>
<dbReference type="Proteomes" id="UP000632740">
    <property type="component" value="Unassembled WGS sequence"/>
</dbReference>
<name>A0A919U4L7_9CELL</name>
<feature type="compositionally biased region" description="Basic and acidic residues" evidence="1">
    <location>
        <begin position="21"/>
        <end position="32"/>
    </location>
</feature>
<feature type="transmembrane region" description="Helical" evidence="2">
    <location>
        <begin position="120"/>
        <end position="138"/>
    </location>
</feature>
<evidence type="ECO:0000313" key="4">
    <source>
        <dbReference type="Proteomes" id="UP000632740"/>
    </source>
</evidence>
<keyword evidence="4" id="KW-1185">Reference proteome</keyword>
<feature type="transmembrane region" description="Helical" evidence="2">
    <location>
        <begin position="51"/>
        <end position="71"/>
    </location>
</feature>
<protein>
    <submittedName>
        <fullName evidence="3">Uncharacterized protein</fullName>
    </submittedName>
</protein>
<keyword evidence="2" id="KW-1133">Transmembrane helix</keyword>
<feature type="region of interest" description="Disordered" evidence="1">
    <location>
        <begin position="1"/>
        <end position="36"/>
    </location>
</feature>
<sequence length="139" mass="14831">MTGEQPNGRSAVAPVRHPYRRERPGAPGDRDTLSPLATTGSTRAVVHAARIVVPLLAAIGYLVLVDVLLVGVSDRLLPTTSVDPHPLANQVLAVAAVYLPGVVWAAMSWLTRHRRTLEQVLFHVAALVVLAPLALVLAF</sequence>
<feature type="transmembrane region" description="Helical" evidence="2">
    <location>
        <begin position="91"/>
        <end position="111"/>
    </location>
</feature>